<dbReference type="AlphaFoldDB" id="A0AA44WDI4"/>
<protein>
    <submittedName>
        <fullName evidence="2">Uncharacterized protein</fullName>
    </submittedName>
</protein>
<feature type="compositionally biased region" description="Polar residues" evidence="1">
    <location>
        <begin position="36"/>
        <end position="46"/>
    </location>
</feature>
<evidence type="ECO:0000313" key="2">
    <source>
        <dbReference type="EMBL" id="PNH29607.1"/>
    </source>
</evidence>
<sequence length="57" mass="6047">MICTLIVADSDRARHQAPALEAQASRLAPRPHKSSGKTSKGPQSLRLSPKEAPASVK</sequence>
<organism evidence="2 3">
    <name type="scientific">Verticillium dahliae</name>
    <name type="common">Verticillium wilt</name>
    <dbReference type="NCBI Taxonomy" id="27337"/>
    <lineage>
        <taxon>Eukaryota</taxon>
        <taxon>Fungi</taxon>
        <taxon>Dikarya</taxon>
        <taxon>Ascomycota</taxon>
        <taxon>Pezizomycotina</taxon>
        <taxon>Sordariomycetes</taxon>
        <taxon>Hypocreomycetidae</taxon>
        <taxon>Glomerellales</taxon>
        <taxon>Plectosphaerellaceae</taxon>
        <taxon>Verticillium</taxon>
    </lineage>
</organism>
<reference evidence="2 3" key="1">
    <citation type="submission" date="2017-12" db="EMBL/GenBank/DDBJ databases">
        <title>Comparative genomics yields insights into virulence evolution of Verticillium dahliae.</title>
        <authorList>
            <person name="Fan R."/>
            <person name="Armitage A.D."/>
            <person name="Cascant-Lopez E."/>
            <person name="Sobczyk M."/>
            <person name="Cockerton H.M."/>
            <person name="Harrison R.J."/>
        </authorList>
    </citation>
    <scope>NUCLEOTIDE SEQUENCE [LARGE SCALE GENOMIC DNA]</scope>
    <source>
        <strain evidence="2 3">12008</strain>
    </source>
</reference>
<accession>A0AA44WDI4</accession>
<feature type="region of interest" description="Disordered" evidence="1">
    <location>
        <begin position="7"/>
        <end position="57"/>
    </location>
</feature>
<gene>
    <name evidence="2" type="ORF">BJF96_g7002</name>
</gene>
<dbReference type="Proteomes" id="UP000236305">
    <property type="component" value="Unassembled WGS sequence"/>
</dbReference>
<evidence type="ECO:0000256" key="1">
    <source>
        <dbReference type="SAM" id="MobiDB-lite"/>
    </source>
</evidence>
<evidence type="ECO:0000313" key="3">
    <source>
        <dbReference type="Proteomes" id="UP000236305"/>
    </source>
</evidence>
<comment type="caution">
    <text evidence="2">The sequence shown here is derived from an EMBL/GenBank/DDBJ whole genome shotgun (WGS) entry which is preliminary data.</text>
</comment>
<name>A0AA44WDI4_VERDA</name>
<dbReference type="EMBL" id="MPSH01000025">
    <property type="protein sequence ID" value="PNH29607.1"/>
    <property type="molecule type" value="Genomic_DNA"/>
</dbReference>
<proteinExistence type="predicted"/>